<keyword evidence="3" id="KW-0378">Hydrolase</keyword>
<dbReference type="Proteomes" id="UP000777935">
    <property type="component" value="Unassembled WGS sequence"/>
</dbReference>
<dbReference type="InterPro" id="IPR053145">
    <property type="entry name" value="AB_hydrolase_Est10"/>
</dbReference>
<dbReference type="Gene3D" id="3.40.50.1820">
    <property type="entry name" value="alpha/beta hydrolase"/>
    <property type="match status" value="1"/>
</dbReference>
<feature type="domain" description="Xaa-Pro dipeptidyl-peptidase-like" evidence="2">
    <location>
        <begin position="82"/>
        <end position="307"/>
    </location>
</feature>
<evidence type="ECO:0000256" key="1">
    <source>
        <dbReference type="SAM" id="MobiDB-lite"/>
    </source>
</evidence>
<feature type="region of interest" description="Disordered" evidence="1">
    <location>
        <begin position="14"/>
        <end position="36"/>
    </location>
</feature>
<organism evidence="3 4">
    <name type="scientific">Parasulfitobacter algicola</name>
    <dbReference type="NCBI Taxonomy" id="2614809"/>
    <lineage>
        <taxon>Bacteria</taxon>
        <taxon>Pseudomonadati</taxon>
        <taxon>Pseudomonadota</taxon>
        <taxon>Alphaproteobacteria</taxon>
        <taxon>Rhodobacterales</taxon>
        <taxon>Roseobacteraceae</taxon>
        <taxon>Parasulfitobacter</taxon>
    </lineage>
</organism>
<sequence length="384" mass="41644">MTSRHPIKALWRRLTPAPTPSHSRLSRDPSIKQRTSNTGKLMLSVAVLLSACTGITDLSARPQDPVDRRYKIEEVRFAGGPGVTLAGELTMPQTGGPFQAIVLISGSGPQDRDEALAGHRPFLVLSDHLTRAGFAVLRYDDRGFAESTGTFETANLYDFADDAAGAYRYLQSRPEIDNAAIGYIGHSEGAYIAPVAARQTDPAFMVFLAGAARPLFPDVIATQSADLMRAQGADEATIDAAVTQFHAGSSILKQQAPLSEIRDDLDNYLTSQGMGRRDRREVLDQFATRWGVSHANYDSRAELRSLSNPVLALLGEKDLQVSAKEEAPAMRASLRHPGSEVQVIAGANHLFQPSQTGLPSEYSDIETTISIDVLNRISTWISAL</sequence>
<keyword evidence="4" id="KW-1185">Reference proteome</keyword>
<accession>A0ABX2IWR2</accession>
<proteinExistence type="predicted"/>
<dbReference type="GO" id="GO:0016787">
    <property type="term" value="F:hydrolase activity"/>
    <property type="evidence" value="ECO:0007669"/>
    <property type="project" value="UniProtKB-KW"/>
</dbReference>
<reference evidence="3 4" key="1">
    <citation type="submission" date="2020-06" db="EMBL/GenBank/DDBJ databases">
        <title>Sulfitobacter algicola sp. nov., isolated from green algae.</title>
        <authorList>
            <person name="Wang C."/>
        </authorList>
    </citation>
    <scope>NUCLEOTIDE SEQUENCE [LARGE SCALE GENOMIC DNA]</scope>
    <source>
        <strain evidence="3 4">1151</strain>
    </source>
</reference>
<comment type="caution">
    <text evidence="3">The sequence shown here is derived from an EMBL/GenBank/DDBJ whole genome shotgun (WGS) entry which is preliminary data.</text>
</comment>
<evidence type="ECO:0000313" key="4">
    <source>
        <dbReference type="Proteomes" id="UP000777935"/>
    </source>
</evidence>
<dbReference type="PANTHER" id="PTHR43265">
    <property type="entry name" value="ESTERASE ESTD"/>
    <property type="match status" value="1"/>
</dbReference>
<gene>
    <name evidence="3" type="ORF">HRQ87_11365</name>
</gene>
<evidence type="ECO:0000313" key="3">
    <source>
        <dbReference type="EMBL" id="NSX55402.1"/>
    </source>
</evidence>
<name>A0ABX2IWR2_9RHOB</name>
<dbReference type="SUPFAM" id="SSF53474">
    <property type="entry name" value="alpha/beta-Hydrolases"/>
    <property type="match status" value="1"/>
</dbReference>
<dbReference type="Pfam" id="PF02129">
    <property type="entry name" value="Peptidase_S15"/>
    <property type="match status" value="1"/>
</dbReference>
<protein>
    <submittedName>
        <fullName evidence="3">Alpha/beta hydrolase</fullName>
    </submittedName>
</protein>
<dbReference type="InterPro" id="IPR029058">
    <property type="entry name" value="AB_hydrolase_fold"/>
</dbReference>
<dbReference type="RefSeq" id="WP_174138397.1">
    <property type="nucleotide sequence ID" value="NZ_JABUFE010000006.1"/>
</dbReference>
<dbReference type="InterPro" id="IPR000383">
    <property type="entry name" value="Xaa-Pro-like_dom"/>
</dbReference>
<dbReference type="PANTHER" id="PTHR43265:SF1">
    <property type="entry name" value="ESTERASE ESTD"/>
    <property type="match status" value="1"/>
</dbReference>
<evidence type="ECO:0000259" key="2">
    <source>
        <dbReference type="Pfam" id="PF02129"/>
    </source>
</evidence>
<dbReference type="EMBL" id="JABUFE010000006">
    <property type="protein sequence ID" value="NSX55402.1"/>
    <property type="molecule type" value="Genomic_DNA"/>
</dbReference>